<evidence type="ECO:0000256" key="1">
    <source>
        <dbReference type="ARBA" id="ARBA00004651"/>
    </source>
</evidence>
<keyword evidence="6 7" id="KW-0472">Membrane</keyword>
<name>A0A2U3B8A4_9VIBR</name>
<feature type="transmembrane region" description="Helical" evidence="7">
    <location>
        <begin position="204"/>
        <end position="226"/>
    </location>
</feature>
<dbReference type="InterPro" id="IPR017039">
    <property type="entry name" value="Virul_fac_BrkB"/>
</dbReference>
<feature type="transmembrane region" description="Helical" evidence="7">
    <location>
        <begin position="232"/>
        <end position="259"/>
    </location>
</feature>
<evidence type="ECO:0000313" key="9">
    <source>
        <dbReference type="Proteomes" id="UP000245362"/>
    </source>
</evidence>
<feature type="transmembrane region" description="Helical" evidence="7">
    <location>
        <begin position="96"/>
        <end position="115"/>
    </location>
</feature>
<keyword evidence="5 7" id="KW-1133">Transmembrane helix</keyword>
<evidence type="ECO:0000256" key="5">
    <source>
        <dbReference type="ARBA" id="ARBA00022989"/>
    </source>
</evidence>
<dbReference type="GO" id="GO:0005886">
    <property type="term" value="C:plasma membrane"/>
    <property type="evidence" value="ECO:0007669"/>
    <property type="project" value="UniProtKB-SubCell"/>
</dbReference>
<evidence type="ECO:0000256" key="2">
    <source>
        <dbReference type="ARBA" id="ARBA00022475"/>
    </source>
</evidence>
<comment type="caution">
    <text evidence="8">The sequence shown here is derived from an EMBL/GenBank/DDBJ whole genome shotgun (WGS) entry which is preliminary data.</text>
</comment>
<evidence type="ECO:0000313" key="8">
    <source>
        <dbReference type="EMBL" id="PWI32954.1"/>
    </source>
</evidence>
<evidence type="ECO:0000256" key="3">
    <source>
        <dbReference type="ARBA" id="ARBA00022519"/>
    </source>
</evidence>
<keyword evidence="4 7" id="KW-0812">Transmembrane</keyword>
<keyword evidence="9" id="KW-1185">Reference proteome</keyword>
<dbReference type="Proteomes" id="UP000245362">
    <property type="component" value="Unassembled WGS sequence"/>
</dbReference>
<reference evidence="8 9" key="1">
    <citation type="submission" date="2018-05" db="EMBL/GenBank/DDBJ databases">
        <title>Vibrio limimaris sp. nov., isolated from marine sediment.</title>
        <authorList>
            <person name="Li C.-M."/>
        </authorList>
    </citation>
    <scope>NUCLEOTIDE SEQUENCE [LARGE SCALE GENOMIC DNA]</scope>
    <source>
        <strain evidence="8 9">E4404</strain>
    </source>
</reference>
<dbReference type="NCBIfam" id="NF002457">
    <property type="entry name" value="PRK01637.1"/>
    <property type="match status" value="1"/>
</dbReference>
<keyword evidence="3" id="KW-0997">Cell inner membrane</keyword>
<dbReference type="NCBIfam" id="TIGR00765">
    <property type="entry name" value="yihY_not_rbn"/>
    <property type="match status" value="1"/>
</dbReference>
<dbReference type="PANTHER" id="PTHR30213:SF0">
    <property type="entry name" value="UPF0761 MEMBRANE PROTEIN YIHY"/>
    <property type="match status" value="1"/>
</dbReference>
<dbReference type="RefSeq" id="WP_109320073.1">
    <property type="nucleotide sequence ID" value="NZ_QFWT01000006.1"/>
</dbReference>
<evidence type="ECO:0000256" key="6">
    <source>
        <dbReference type="ARBA" id="ARBA00023136"/>
    </source>
</evidence>
<dbReference type="AlphaFoldDB" id="A0A2U3B8A4"/>
<organism evidence="8 9">
    <name type="scientific">Vibrio albus</name>
    <dbReference type="NCBI Taxonomy" id="2200953"/>
    <lineage>
        <taxon>Bacteria</taxon>
        <taxon>Pseudomonadati</taxon>
        <taxon>Pseudomonadota</taxon>
        <taxon>Gammaproteobacteria</taxon>
        <taxon>Vibrionales</taxon>
        <taxon>Vibrionaceae</taxon>
        <taxon>Vibrio</taxon>
    </lineage>
</organism>
<comment type="similarity">
    <text evidence="7">Belongs to the UPF0761 family.</text>
</comment>
<evidence type="ECO:0000256" key="4">
    <source>
        <dbReference type="ARBA" id="ARBA00022692"/>
    </source>
</evidence>
<dbReference type="Pfam" id="PF03631">
    <property type="entry name" value="Virul_fac_BrkB"/>
    <property type="match status" value="1"/>
</dbReference>
<dbReference type="EMBL" id="QFWT01000006">
    <property type="protein sequence ID" value="PWI32954.1"/>
    <property type="molecule type" value="Genomic_DNA"/>
</dbReference>
<feature type="transmembrane region" description="Helical" evidence="7">
    <location>
        <begin position="172"/>
        <end position="192"/>
    </location>
</feature>
<dbReference type="PANTHER" id="PTHR30213">
    <property type="entry name" value="INNER MEMBRANE PROTEIN YHJD"/>
    <property type="match status" value="1"/>
</dbReference>
<protein>
    <recommendedName>
        <fullName evidence="7">UPF0761 membrane protein DI392_11595</fullName>
    </recommendedName>
</protein>
<feature type="transmembrane region" description="Helical" evidence="7">
    <location>
        <begin position="33"/>
        <end position="53"/>
    </location>
</feature>
<dbReference type="OrthoDB" id="9808671at2"/>
<accession>A0A2U3B8A4</accession>
<feature type="transmembrane region" description="Helical" evidence="7">
    <location>
        <begin position="136"/>
        <end position="160"/>
    </location>
</feature>
<comment type="subcellular location">
    <subcellularLocation>
        <location evidence="1 7">Cell membrane</location>
        <topology evidence="1 7">Multi-pass membrane protein</topology>
    </subcellularLocation>
</comment>
<dbReference type="InterPro" id="IPR023679">
    <property type="entry name" value="UPF0761_bac"/>
</dbReference>
<dbReference type="HAMAP" id="MF_00672">
    <property type="entry name" value="UPF0761"/>
    <property type="match status" value="1"/>
</dbReference>
<evidence type="ECO:0000256" key="7">
    <source>
        <dbReference type="HAMAP-Rule" id="MF_00672"/>
    </source>
</evidence>
<gene>
    <name evidence="8" type="ORF">DI392_11595</name>
</gene>
<proteinExistence type="inferred from homology"/>
<sequence length="302" mass="33825">MEKLKRFLNTTIHYLFYLKERASHDRLKVNAGYMAYITLLSLVPLSAVILSAMTRFPAFEGVGEQVQQFIFSNFVPAAGDAISEALNAFIANTAKMTTVGALALFVTALLLISAIDNNLNFIWRVRQKRRRVYSFSMYWMVLTLGPLLIGSSIALSSHITSLSVLSAGAVNFFYRVMPSLLSYFAFFGLYLLVPNIKVRVSHALFGAFVAALLFELIKSGFAFYMTQFPSYHLIYGALAAIPILFVWVYLCWFIVLIGAEITASLGEKEKWHCEVPLDFHVVRLIQHKLKGAESDSADSEGE</sequence>
<dbReference type="PIRSF" id="PIRSF035875">
    <property type="entry name" value="RNase_BN"/>
    <property type="match status" value="1"/>
</dbReference>
<keyword evidence="2 7" id="KW-1003">Cell membrane</keyword>